<evidence type="ECO:0000313" key="2">
    <source>
        <dbReference type="EMBL" id="PKY65883.1"/>
    </source>
</evidence>
<protein>
    <submittedName>
        <fullName evidence="2">Sugar ABC transporter substrate-binding protein</fullName>
    </submittedName>
</protein>
<dbReference type="Proteomes" id="UP000234545">
    <property type="component" value="Unassembled WGS sequence"/>
</dbReference>
<dbReference type="PANTHER" id="PTHR35271:SF1">
    <property type="entry name" value="ABC TRANSPORTER, SUBSTRATE-BINDING LIPOPROTEIN"/>
    <property type="match status" value="1"/>
</dbReference>
<dbReference type="SUPFAM" id="SSF53822">
    <property type="entry name" value="Periplasmic binding protein-like I"/>
    <property type="match status" value="1"/>
</dbReference>
<sequence>MKRTAQISAVTGAALALVLAGCSGSASTRSESGAAGASEEYSIGISQITTHTSLDAAREGFKQAFTDAGLNVKFDEQNAQGDQATATSIAAKFAEADHDLILAIATPSAQAIAQSIVDTPVLFTSVTDPVSAQLIDSLDAPGSNLTGTTDMNPVEEQIKLVKQFTPKAKSIGIIYSSGEVNSEVQVKLAKTIAESEGLSVKETTITNSAEVQQAAQDLAGTVDAIYVPTDNTVVSAFPSVVQAAEDAKIPLIAGEADSVAHGALATYGIDYTTLGYQTGQMAIKILTEGADPATMPVESQTEYELTVNKTTLEAIGVTLPDALKDTAVLVGE</sequence>
<evidence type="ECO:0000256" key="1">
    <source>
        <dbReference type="SAM" id="SignalP"/>
    </source>
</evidence>
<evidence type="ECO:0000313" key="3">
    <source>
        <dbReference type="Proteomes" id="UP000234545"/>
    </source>
</evidence>
<dbReference type="InterPro" id="IPR028082">
    <property type="entry name" value="Peripla_BP_I"/>
</dbReference>
<organism evidence="2 3">
    <name type="scientific">Schaalia turicensis</name>
    <dbReference type="NCBI Taxonomy" id="131111"/>
    <lineage>
        <taxon>Bacteria</taxon>
        <taxon>Bacillati</taxon>
        <taxon>Actinomycetota</taxon>
        <taxon>Actinomycetes</taxon>
        <taxon>Actinomycetales</taxon>
        <taxon>Actinomycetaceae</taxon>
        <taxon>Schaalia</taxon>
    </lineage>
</organism>
<dbReference type="Gene3D" id="3.40.50.2300">
    <property type="match status" value="2"/>
</dbReference>
<dbReference type="Pfam" id="PF04392">
    <property type="entry name" value="ABC_sub_bind"/>
    <property type="match status" value="1"/>
</dbReference>
<dbReference type="OrthoDB" id="9776955at2"/>
<proteinExistence type="predicted"/>
<dbReference type="AlphaFoldDB" id="A0A2I1I469"/>
<feature type="chain" id="PRO_5039104612" evidence="1">
    <location>
        <begin position="29"/>
        <end position="332"/>
    </location>
</feature>
<feature type="signal peptide" evidence="1">
    <location>
        <begin position="1"/>
        <end position="28"/>
    </location>
</feature>
<reference evidence="2 3" key="1">
    <citation type="submission" date="2017-12" db="EMBL/GenBank/DDBJ databases">
        <title>Phylogenetic diversity of female urinary microbiome.</title>
        <authorList>
            <person name="Thomas-White K."/>
            <person name="Wolfe A.J."/>
        </authorList>
    </citation>
    <scope>NUCLEOTIDE SEQUENCE [LARGE SCALE GENOMIC DNA]</scope>
    <source>
        <strain evidence="2 3">UMB0250</strain>
    </source>
</reference>
<dbReference type="CDD" id="cd06325">
    <property type="entry name" value="PBP1_ABC_unchar_transporter"/>
    <property type="match status" value="1"/>
</dbReference>
<dbReference type="PANTHER" id="PTHR35271">
    <property type="entry name" value="ABC TRANSPORTER, SUBSTRATE-BINDING LIPOPROTEIN-RELATED"/>
    <property type="match status" value="1"/>
</dbReference>
<dbReference type="InterPro" id="IPR007487">
    <property type="entry name" value="ABC_transpt-TYRBP-like"/>
</dbReference>
<comment type="caution">
    <text evidence="2">The sequence shown here is derived from an EMBL/GenBank/DDBJ whole genome shotgun (WGS) entry which is preliminary data.</text>
</comment>
<dbReference type="EMBL" id="PKKJ01000011">
    <property type="protein sequence ID" value="PKY65883.1"/>
    <property type="molecule type" value="Genomic_DNA"/>
</dbReference>
<dbReference type="PROSITE" id="PS51257">
    <property type="entry name" value="PROKAR_LIPOPROTEIN"/>
    <property type="match status" value="1"/>
</dbReference>
<name>A0A2I1I469_9ACTO</name>
<keyword evidence="1" id="KW-0732">Signal</keyword>
<accession>A0A2I1I469</accession>
<gene>
    <name evidence="2" type="ORF">CYJ25_07320</name>
</gene>